<dbReference type="GO" id="GO:0009073">
    <property type="term" value="P:aromatic amino acid family biosynthetic process"/>
    <property type="evidence" value="ECO:0007669"/>
    <property type="project" value="UniProtKB-KW"/>
</dbReference>
<sequence length="65" mass="6974">MIGMGDRVCVDLCSIMRRGEGLLGPVHAYVAVPGGKTCYLSELKTGREILVVNQNGIQRTAVLDV</sequence>
<evidence type="ECO:0000313" key="4">
    <source>
        <dbReference type="EMBL" id="PWA89448.1"/>
    </source>
</evidence>
<feature type="domain" description="3-dehydroquinate synthase C-terminal" evidence="3">
    <location>
        <begin position="24"/>
        <end position="62"/>
    </location>
</feature>
<dbReference type="GO" id="GO:0016491">
    <property type="term" value="F:oxidoreductase activity"/>
    <property type="evidence" value="ECO:0007669"/>
    <property type="project" value="InterPro"/>
</dbReference>
<gene>
    <name evidence="4" type="ORF">CTI12_AA108370</name>
</gene>
<dbReference type="EMBL" id="PKPP01000716">
    <property type="protein sequence ID" value="PWA89448.1"/>
    <property type="molecule type" value="Genomic_DNA"/>
</dbReference>
<evidence type="ECO:0000256" key="1">
    <source>
        <dbReference type="ARBA" id="ARBA00022605"/>
    </source>
</evidence>
<reference evidence="4 5" key="1">
    <citation type="journal article" date="2018" name="Mol. Plant">
        <title>The genome of Artemisia annua provides insight into the evolution of Asteraceae family and artemisinin biosynthesis.</title>
        <authorList>
            <person name="Shen Q."/>
            <person name="Zhang L."/>
            <person name="Liao Z."/>
            <person name="Wang S."/>
            <person name="Yan T."/>
            <person name="Shi P."/>
            <person name="Liu M."/>
            <person name="Fu X."/>
            <person name="Pan Q."/>
            <person name="Wang Y."/>
            <person name="Lv Z."/>
            <person name="Lu X."/>
            <person name="Zhang F."/>
            <person name="Jiang W."/>
            <person name="Ma Y."/>
            <person name="Chen M."/>
            <person name="Hao X."/>
            <person name="Li L."/>
            <person name="Tang Y."/>
            <person name="Lv G."/>
            <person name="Zhou Y."/>
            <person name="Sun X."/>
            <person name="Brodelius P.E."/>
            <person name="Rose J.K.C."/>
            <person name="Tang K."/>
        </authorList>
    </citation>
    <scope>NUCLEOTIDE SEQUENCE [LARGE SCALE GENOMIC DNA]</scope>
    <source>
        <strain evidence="5">cv. Huhao1</strain>
        <tissue evidence="4">Leaf</tissue>
    </source>
</reference>
<name>A0A2U1PUK4_ARTAN</name>
<keyword evidence="5" id="KW-1185">Reference proteome</keyword>
<proteinExistence type="predicted"/>
<dbReference type="Pfam" id="PF26558">
    <property type="entry name" value="DHQS_2nd"/>
    <property type="match status" value="2"/>
</dbReference>
<dbReference type="PANTHER" id="PTHR33563:SF1">
    <property type="entry name" value="3-DEHYDROQUINATE SYNTHASE"/>
    <property type="match status" value="1"/>
</dbReference>
<dbReference type="STRING" id="35608.A0A2U1PUK4"/>
<accession>A0A2U1PUK4</accession>
<dbReference type="InterPro" id="IPR002812">
    <property type="entry name" value="DHQS"/>
</dbReference>
<dbReference type="GO" id="GO:0008652">
    <property type="term" value="P:amino acid biosynthetic process"/>
    <property type="evidence" value="ECO:0007669"/>
    <property type="project" value="UniProtKB-KW"/>
</dbReference>
<feature type="domain" description="3-dehydroquinate synthase C-terminal" evidence="3">
    <location>
        <begin position="2"/>
        <end position="23"/>
    </location>
</feature>
<dbReference type="AlphaFoldDB" id="A0A2U1PUK4"/>
<evidence type="ECO:0000256" key="2">
    <source>
        <dbReference type="ARBA" id="ARBA00023141"/>
    </source>
</evidence>
<keyword evidence="1" id="KW-0028">Amino-acid biosynthesis</keyword>
<dbReference type="Proteomes" id="UP000245207">
    <property type="component" value="Unassembled WGS sequence"/>
</dbReference>
<evidence type="ECO:0000313" key="5">
    <source>
        <dbReference type="Proteomes" id="UP000245207"/>
    </source>
</evidence>
<dbReference type="OrthoDB" id="3275at2759"/>
<organism evidence="4 5">
    <name type="scientific">Artemisia annua</name>
    <name type="common">Sweet wormwood</name>
    <dbReference type="NCBI Taxonomy" id="35608"/>
    <lineage>
        <taxon>Eukaryota</taxon>
        <taxon>Viridiplantae</taxon>
        <taxon>Streptophyta</taxon>
        <taxon>Embryophyta</taxon>
        <taxon>Tracheophyta</taxon>
        <taxon>Spermatophyta</taxon>
        <taxon>Magnoliopsida</taxon>
        <taxon>eudicotyledons</taxon>
        <taxon>Gunneridae</taxon>
        <taxon>Pentapetalae</taxon>
        <taxon>asterids</taxon>
        <taxon>campanulids</taxon>
        <taxon>Asterales</taxon>
        <taxon>Asteraceae</taxon>
        <taxon>Asteroideae</taxon>
        <taxon>Anthemideae</taxon>
        <taxon>Artemisiinae</taxon>
        <taxon>Artemisia</taxon>
    </lineage>
</organism>
<dbReference type="InterPro" id="IPR056179">
    <property type="entry name" value="DHQS_C"/>
</dbReference>
<dbReference type="GO" id="GO:0003856">
    <property type="term" value="F:3-dehydroquinate synthase activity"/>
    <property type="evidence" value="ECO:0007669"/>
    <property type="project" value="InterPro"/>
</dbReference>
<protein>
    <recommendedName>
        <fullName evidence="3">3-dehydroquinate synthase C-terminal domain-containing protein</fullName>
    </recommendedName>
</protein>
<comment type="caution">
    <text evidence="4">The sequence shown here is derived from an EMBL/GenBank/DDBJ whole genome shotgun (WGS) entry which is preliminary data.</text>
</comment>
<dbReference type="PANTHER" id="PTHR33563">
    <property type="match status" value="1"/>
</dbReference>
<evidence type="ECO:0000259" key="3">
    <source>
        <dbReference type="Pfam" id="PF26558"/>
    </source>
</evidence>
<keyword evidence="2" id="KW-0057">Aromatic amino acid biosynthesis</keyword>